<geneLocation type="mitochondrion" evidence="3"/>
<feature type="transmembrane region" description="Helical" evidence="2">
    <location>
        <begin position="209"/>
        <end position="229"/>
    </location>
</feature>
<evidence type="ECO:0000313" key="3">
    <source>
        <dbReference type="EMBL" id="BAO51995.1"/>
    </source>
</evidence>
<keyword evidence="2" id="KW-0812">Transmembrane</keyword>
<dbReference type="EMBL" id="AB854048">
    <property type="protein sequence ID" value="BAO51995.1"/>
    <property type="molecule type" value="Genomic_DNA"/>
</dbReference>
<keyword evidence="2" id="KW-1133">Transmembrane helix</keyword>
<feature type="transmembrane region" description="Helical" evidence="2">
    <location>
        <begin position="78"/>
        <end position="99"/>
    </location>
</feature>
<evidence type="ECO:0000256" key="1">
    <source>
        <dbReference type="SAM" id="MobiDB-lite"/>
    </source>
</evidence>
<feature type="compositionally biased region" description="Basic and acidic residues" evidence="1">
    <location>
        <begin position="371"/>
        <end position="380"/>
    </location>
</feature>
<sequence length="380" mass="43055">MIFSSFITSLVKKWKTFFDFQDSTLNSDSTKFLPIVLVLAISVGVLLSISFFEQCFTLVKGFDDSIFDRGLFSFLHNLVAYVFVFFYIIFVYVVIGSFVQMTVSLEMNGTWVVVNKYIGYFIGMCMYTVCACFFLVLLIVPFFFFTTSIGYSLFLFLLSTLVCYVLLPRITTIFRMYLTKVELWSYFKSNLFILHLLFLAFIISYYLYMILYTVVCCFILSSDLAYLFFIMDTSSTTSVTATDPRISSMLPSNSSAASYKSLPSSDKIYPVKDSFGNLFLCDDLGNRGVTECQHVGNSVSRSGAPVRMKLYIRSILGATEQSIVHSKHCTPRPVISIDGDSIFGSHGKTFPDAPPSPPTFTDPLSWPQERPSLRPEIIKK</sequence>
<proteinExistence type="predicted"/>
<dbReference type="AlphaFoldDB" id="W8VJW7"/>
<reference evidence="3" key="1">
    <citation type="journal article" date="2014" name="Genome Biol. Evol.">
        <title>Gene Content Evolution in Discobid Mitochondria Deduced from the Phylogenetic Position and Complete Mitochondrial Genome of Tsukubamonas globosa.</title>
        <authorList>
            <person name="Kamikawa R."/>
            <person name="Kolisko M."/>
            <person name="Nishimura Y."/>
            <person name="Yabuki A."/>
            <person name="Brown M.W."/>
            <person name="Ishikawa S.A."/>
            <person name="Ishida K."/>
            <person name="Roger A.J."/>
            <person name="Hashimoto T."/>
            <person name="Inagaki Y."/>
        </authorList>
    </citation>
    <scope>NUCLEOTIDE SEQUENCE</scope>
</reference>
<feature type="transmembrane region" description="Helical" evidence="2">
    <location>
        <begin position="183"/>
        <end position="203"/>
    </location>
</feature>
<feature type="transmembrane region" description="Helical" evidence="2">
    <location>
        <begin position="32"/>
        <end position="52"/>
    </location>
</feature>
<accession>W8VJW7</accession>
<dbReference type="RefSeq" id="YP_009004153.1">
    <property type="nucleotide sequence ID" value="NC_023545.1"/>
</dbReference>
<dbReference type="GeneID" id="18506871"/>
<feature type="transmembrane region" description="Helical" evidence="2">
    <location>
        <begin position="120"/>
        <end position="145"/>
    </location>
</feature>
<keyword evidence="2" id="KW-0472">Membrane</keyword>
<organism evidence="3">
    <name type="scientific">Tsukubamonas globosa</name>
    <dbReference type="NCBI Taxonomy" id="875863"/>
    <lineage>
        <taxon>Eukaryota</taxon>
        <taxon>Discoba</taxon>
        <taxon>Tsukubamonadida</taxon>
        <taxon>Tsukubamonadidae</taxon>
        <taxon>Tsukubamonas</taxon>
    </lineage>
</organism>
<feature type="region of interest" description="Disordered" evidence="1">
    <location>
        <begin position="346"/>
        <end position="380"/>
    </location>
</feature>
<keyword evidence="3" id="KW-0496">Mitochondrion</keyword>
<name>W8VJW7_9EUKA</name>
<evidence type="ECO:0000256" key="2">
    <source>
        <dbReference type="SAM" id="Phobius"/>
    </source>
</evidence>
<feature type="transmembrane region" description="Helical" evidence="2">
    <location>
        <begin position="151"/>
        <end position="171"/>
    </location>
</feature>
<protein>
    <submittedName>
        <fullName evidence="3">Uncharacterized protein</fullName>
    </submittedName>
</protein>